<evidence type="ECO:0000313" key="8">
    <source>
        <dbReference type="EMBL" id="GAA4394283.1"/>
    </source>
</evidence>
<feature type="domain" description="GtrA/DPMS transmembrane" evidence="7">
    <location>
        <begin position="23"/>
        <end position="138"/>
    </location>
</feature>
<sequence>MTTAPDSQESATQHALHKQIVLFVLIGGLCGVIDFGLTLGLGKGLGVGEFYAKAVGFVVGTATAYWLNRRHTFQAAPSHRRLAAVWALYLVTFIVQEGIFLGVLHAWPGNTLHWLVAYVLAQGTATVINFVVQRVVIFTMI</sequence>
<evidence type="ECO:0000259" key="7">
    <source>
        <dbReference type="Pfam" id="PF04138"/>
    </source>
</evidence>
<comment type="similarity">
    <text evidence="2">Belongs to the GtrA family.</text>
</comment>
<organism evidence="8 9">
    <name type="scientific">Tsukamurella soli</name>
    <dbReference type="NCBI Taxonomy" id="644556"/>
    <lineage>
        <taxon>Bacteria</taxon>
        <taxon>Bacillati</taxon>
        <taxon>Actinomycetota</taxon>
        <taxon>Actinomycetes</taxon>
        <taxon>Mycobacteriales</taxon>
        <taxon>Tsukamurellaceae</taxon>
        <taxon>Tsukamurella</taxon>
    </lineage>
</organism>
<dbReference type="Pfam" id="PF04138">
    <property type="entry name" value="GtrA_DPMS_TM"/>
    <property type="match status" value="1"/>
</dbReference>
<protein>
    <submittedName>
        <fullName evidence="8">Arabinogalactan biosynthesis protein</fullName>
    </submittedName>
</protein>
<evidence type="ECO:0000256" key="4">
    <source>
        <dbReference type="ARBA" id="ARBA00022989"/>
    </source>
</evidence>
<evidence type="ECO:0000256" key="5">
    <source>
        <dbReference type="ARBA" id="ARBA00023136"/>
    </source>
</evidence>
<feature type="transmembrane region" description="Helical" evidence="6">
    <location>
        <begin position="87"/>
        <end position="107"/>
    </location>
</feature>
<comment type="caution">
    <text evidence="8">The sequence shown here is derived from an EMBL/GenBank/DDBJ whole genome shotgun (WGS) entry which is preliminary data.</text>
</comment>
<keyword evidence="5 6" id="KW-0472">Membrane</keyword>
<dbReference type="PANTHER" id="PTHR38459">
    <property type="entry name" value="PROPHAGE BACTOPRENOL-LINKED GLUCOSE TRANSLOCASE HOMOLOG"/>
    <property type="match status" value="1"/>
</dbReference>
<comment type="subcellular location">
    <subcellularLocation>
        <location evidence="1">Membrane</location>
        <topology evidence="1">Multi-pass membrane protein</topology>
    </subcellularLocation>
</comment>
<evidence type="ECO:0000256" key="1">
    <source>
        <dbReference type="ARBA" id="ARBA00004141"/>
    </source>
</evidence>
<dbReference type="EMBL" id="BAABFR010000037">
    <property type="protein sequence ID" value="GAA4394283.1"/>
    <property type="molecule type" value="Genomic_DNA"/>
</dbReference>
<dbReference type="RefSeq" id="WP_344996312.1">
    <property type="nucleotide sequence ID" value="NZ_BAABFR010000037.1"/>
</dbReference>
<evidence type="ECO:0000256" key="3">
    <source>
        <dbReference type="ARBA" id="ARBA00022692"/>
    </source>
</evidence>
<evidence type="ECO:0000256" key="6">
    <source>
        <dbReference type="SAM" id="Phobius"/>
    </source>
</evidence>
<keyword evidence="3 6" id="KW-0812">Transmembrane</keyword>
<accession>A0ABP8JQL6</accession>
<feature type="transmembrane region" description="Helical" evidence="6">
    <location>
        <begin position="50"/>
        <end position="67"/>
    </location>
</feature>
<dbReference type="Proteomes" id="UP001500635">
    <property type="component" value="Unassembled WGS sequence"/>
</dbReference>
<name>A0ABP8JQL6_9ACTN</name>
<proteinExistence type="inferred from homology"/>
<feature type="transmembrane region" description="Helical" evidence="6">
    <location>
        <begin position="113"/>
        <end position="132"/>
    </location>
</feature>
<reference evidence="9" key="1">
    <citation type="journal article" date="2019" name="Int. J. Syst. Evol. Microbiol.">
        <title>The Global Catalogue of Microorganisms (GCM) 10K type strain sequencing project: providing services to taxonomists for standard genome sequencing and annotation.</title>
        <authorList>
            <consortium name="The Broad Institute Genomics Platform"/>
            <consortium name="The Broad Institute Genome Sequencing Center for Infectious Disease"/>
            <person name="Wu L."/>
            <person name="Ma J."/>
        </authorList>
    </citation>
    <scope>NUCLEOTIDE SEQUENCE [LARGE SCALE GENOMIC DNA]</scope>
    <source>
        <strain evidence="9">JCM 17688</strain>
    </source>
</reference>
<feature type="transmembrane region" description="Helical" evidence="6">
    <location>
        <begin position="20"/>
        <end position="38"/>
    </location>
</feature>
<evidence type="ECO:0000256" key="2">
    <source>
        <dbReference type="ARBA" id="ARBA00009399"/>
    </source>
</evidence>
<evidence type="ECO:0000313" key="9">
    <source>
        <dbReference type="Proteomes" id="UP001500635"/>
    </source>
</evidence>
<keyword evidence="9" id="KW-1185">Reference proteome</keyword>
<keyword evidence="4 6" id="KW-1133">Transmembrane helix</keyword>
<gene>
    <name evidence="8" type="ORF">GCM10023147_26060</name>
</gene>
<dbReference type="InterPro" id="IPR051401">
    <property type="entry name" value="GtrA_CellWall_Glycosyl"/>
</dbReference>
<dbReference type="PANTHER" id="PTHR38459:SF6">
    <property type="entry name" value="ARABINOGALACTAN BIOSYNTHESIS RECRUITING PROTEIN RV3789"/>
    <property type="match status" value="1"/>
</dbReference>
<dbReference type="InterPro" id="IPR007267">
    <property type="entry name" value="GtrA_DPMS_TM"/>
</dbReference>